<protein>
    <submittedName>
        <fullName evidence="1">Uncharacterized protein</fullName>
    </submittedName>
</protein>
<dbReference type="EMBL" id="LAZR01000265">
    <property type="protein sequence ID" value="KKN78328.1"/>
    <property type="molecule type" value="Genomic_DNA"/>
</dbReference>
<accession>A0A0F9WIT1</accession>
<proteinExistence type="predicted"/>
<evidence type="ECO:0000313" key="1">
    <source>
        <dbReference type="EMBL" id="KKN78328.1"/>
    </source>
</evidence>
<comment type="caution">
    <text evidence="1">The sequence shown here is derived from an EMBL/GenBank/DDBJ whole genome shotgun (WGS) entry which is preliminary data.</text>
</comment>
<reference evidence="1" key="1">
    <citation type="journal article" date="2015" name="Nature">
        <title>Complex archaea that bridge the gap between prokaryotes and eukaryotes.</title>
        <authorList>
            <person name="Spang A."/>
            <person name="Saw J.H."/>
            <person name="Jorgensen S.L."/>
            <person name="Zaremba-Niedzwiedzka K."/>
            <person name="Martijn J."/>
            <person name="Lind A.E."/>
            <person name="van Eijk R."/>
            <person name="Schleper C."/>
            <person name="Guy L."/>
            <person name="Ettema T.J."/>
        </authorList>
    </citation>
    <scope>NUCLEOTIDE SEQUENCE</scope>
</reference>
<gene>
    <name evidence="1" type="ORF">LCGC14_0351870</name>
</gene>
<name>A0A0F9WIT1_9ZZZZ</name>
<organism evidence="1">
    <name type="scientific">marine sediment metagenome</name>
    <dbReference type="NCBI Taxonomy" id="412755"/>
    <lineage>
        <taxon>unclassified sequences</taxon>
        <taxon>metagenomes</taxon>
        <taxon>ecological metagenomes</taxon>
    </lineage>
</organism>
<sequence>MFDFNQEQKAELMNLFHLAKCALSGQDDSNYQRMLWASKEYSKKYPNISRTVAYKNITRIRNNWF</sequence>
<dbReference type="AlphaFoldDB" id="A0A0F9WIT1"/>